<protein>
    <submittedName>
        <fullName evidence="1">Uncharacterized protein</fullName>
    </submittedName>
</protein>
<dbReference type="GO" id="GO:0007031">
    <property type="term" value="P:peroxisome organization"/>
    <property type="evidence" value="ECO:0007669"/>
    <property type="project" value="InterPro"/>
</dbReference>
<gene>
    <name evidence="1" type="ORF">HINF_LOCUS15729</name>
    <name evidence="2" type="ORF">HINF_LOCUS3541</name>
</gene>
<evidence type="ECO:0000313" key="2">
    <source>
        <dbReference type="EMBL" id="CAL5975856.1"/>
    </source>
</evidence>
<reference evidence="2 3" key="2">
    <citation type="submission" date="2024-07" db="EMBL/GenBank/DDBJ databases">
        <authorList>
            <person name="Akdeniz Z."/>
        </authorList>
    </citation>
    <scope>NUCLEOTIDE SEQUENCE [LARGE SCALE GENOMIC DNA]</scope>
</reference>
<sequence>MQIPKSQSVMLIANNTIFDSAMILIPGCADILNTIVSQNVHVILGVKVNSDDQENSVKQQLQEAVPNLKQHHIIFFEQDASVYNIARQFNPNICYHNNQITFDQLKQFIKSEMIQGPITAYFK</sequence>
<evidence type="ECO:0000313" key="1">
    <source>
        <dbReference type="EMBL" id="CAI9928084.1"/>
    </source>
</evidence>
<evidence type="ECO:0000313" key="3">
    <source>
        <dbReference type="Proteomes" id="UP001642409"/>
    </source>
</evidence>
<dbReference type="AlphaFoldDB" id="A0AA86P067"/>
<dbReference type="Proteomes" id="UP001642409">
    <property type="component" value="Unassembled WGS sequence"/>
</dbReference>
<dbReference type="Pfam" id="PF22978">
    <property type="entry name" value="HAD_Pex22"/>
    <property type="match status" value="1"/>
</dbReference>
<keyword evidence="3" id="KW-1185">Reference proteome</keyword>
<dbReference type="EMBL" id="CATOUU010000386">
    <property type="protein sequence ID" value="CAI9928084.1"/>
    <property type="molecule type" value="Genomic_DNA"/>
</dbReference>
<dbReference type="InterPro" id="IPR037485">
    <property type="entry name" value="PEX22"/>
</dbReference>
<name>A0AA86P067_9EUKA</name>
<dbReference type="EMBL" id="CAXDID020000006">
    <property type="protein sequence ID" value="CAL5975856.1"/>
    <property type="molecule type" value="Genomic_DNA"/>
</dbReference>
<proteinExistence type="predicted"/>
<reference evidence="1" key="1">
    <citation type="submission" date="2023-06" db="EMBL/GenBank/DDBJ databases">
        <authorList>
            <person name="Kurt Z."/>
        </authorList>
    </citation>
    <scope>NUCLEOTIDE SEQUENCE</scope>
</reference>
<accession>A0AA86P067</accession>
<comment type="caution">
    <text evidence="1">The sequence shown here is derived from an EMBL/GenBank/DDBJ whole genome shotgun (WGS) entry which is preliminary data.</text>
</comment>
<organism evidence="1">
    <name type="scientific">Hexamita inflata</name>
    <dbReference type="NCBI Taxonomy" id="28002"/>
    <lineage>
        <taxon>Eukaryota</taxon>
        <taxon>Metamonada</taxon>
        <taxon>Diplomonadida</taxon>
        <taxon>Hexamitidae</taxon>
        <taxon>Hexamitinae</taxon>
        <taxon>Hexamita</taxon>
    </lineage>
</organism>